<reference evidence="1 2" key="1">
    <citation type="submission" date="2016-09" db="EMBL/GenBank/DDBJ databases">
        <authorList>
            <person name="Capua I."/>
            <person name="De Benedictis P."/>
            <person name="Joannis T."/>
            <person name="Lombin L.H."/>
            <person name="Cattoli G."/>
        </authorList>
    </citation>
    <scope>NUCLEOTIDE SEQUENCE [LARGE SCALE GENOMIC DNA]</scope>
    <source>
        <strain evidence="1 2">IMI 309357</strain>
    </source>
</reference>
<proteinExistence type="predicted"/>
<evidence type="ECO:0000313" key="1">
    <source>
        <dbReference type="EMBL" id="OHE90350.1"/>
    </source>
</evidence>
<dbReference type="Proteomes" id="UP000176998">
    <property type="component" value="Unassembled WGS sequence"/>
</dbReference>
<dbReference type="AlphaFoldDB" id="A0A1G4AMD7"/>
<dbReference type="GeneID" id="34567473"/>
<dbReference type="RefSeq" id="XP_022467527.1">
    <property type="nucleotide sequence ID" value="XM_022625963.1"/>
</dbReference>
<dbReference type="EMBL" id="MJBS01000275">
    <property type="protein sequence ID" value="OHE90350.1"/>
    <property type="molecule type" value="Genomic_DNA"/>
</dbReference>
<accession>A0A1G4AMD7</accession>
<dbReference type="OrthoDB" id="10530236at2759"/>
<protein>
    <submittedName>
        <fullName evidence="1">Uncharacterized protein</fullName>
    </submittedName>
</protein>
<organism evidence="1 2">
    <name type="scientific">Colletotrichum orchidophilum</name>
    <dbReference type="NCBI Taxonomy" id="1209926"/>
    <lineage>
        <taxon>Eukaryota</taxon>
        <taxon>Fungi</taxon>
        <taxon>Dikarya</taxon>
        <taxon>Ascomycota</taxon>
        <taxon>Pezizomycotina</taxon>
        <taxon>Sordariomycetes</taxon>
        <taxon>Hypocreomycetidae</taxon>
        <taxon>Glomerellales</taxon>
        <taxon>Glomerellaceae</taxon>
        <taxon>Colletotrichum</taxon>
    </lineage>
</organism>
<sequence length="117" mass="13146">LWGRHSAYCAYCNFHASVCDIFVIRDCVYSRFEPPKTCLFRVTVGCKGWLFLSLFLDISTCACLTCMTGRSAERKGCLVLSFPPTAVSIADAAAYRGVEGWWERDESLIWDGRKSKG</sequence>
<feature type="non-terminal residue" evidence="1">
    <location>
        <position position="1"/>
    </location>
</feature>
<name>A0A1G4AMD7_9PEZI</name>
<keyword evidence="2" id="KW-1185">Reference proteome</keyword>
<evidence type="ECO:0000313" key="2">
    <source>
        <dbReference type="Proteomes" id="UP000176998"/>
    </source>
</evidence>
<gene>
    <name evidence="1" type="ORF">CORC01_14352</name>
</gene>
<comment type="caution">
    <text evidence="1">The sequence shown here is derived from an EMBL/GenBank/DDBJ whole genome shotgun (WGS) entry which is preliminary data.</text>
</comment>